<comment type="caution">
    <text evidence="2">The sequence shown here is derived from an EMBL/GenBank/DDBJ whole genome shotgun (WGS) entry which is preliminary data.</text>
</comment>
<dbReference type="PANTHER" id="PTHR42899:SF1">
    <property type="entry name" value="SPERMATOGENESIS-ASSOCIATED PROTEIN 20"/>
    <property type="match status" value="1"/>
</dbReference>
<reference evidence="2 3" key="1">
    <citation type="submission" date="2019-10" db="EMBL/GenBank/DDBJ databases">
        <title>Streptomyces sp. nov., a novel actinobacterium isolated from alkaline environment.</title>
        <authorList>
            <person name="Golinska P."/>
        </authorList>
    </citation>
    <scope>NUCLEOTIDE SEQUENCE [LARGE SCALE GENOMIC DNA]</scope>
    <source>
        <strain evidence="2 3">OF1</strain>
    </source>
</reference>
<proteinExistence type="predicted"/>
<dbReference type="InterPro" id="IPR036249">
    <property type="entry name" value="Thioredoxin-like_sf"/>
</dbReference>
<evidence type="ECO:0000313" key="2">
    <source>
        <dbReference type="EMBL" id="MQS00889.1"/>
    </source>
</evidence>
<sequence length="52" mass="5754">MNRLANSQSPYLVQHADNPVIAGPGEAAFEEARRRDVPVVLSVGYSNCHWCQ</sequence>
<organism evidence="2 3">
    <name type="scientific">Streptomyces alkaliterrae</name>
    <dbReference type="NCBI Taxonomy" id="2213162"/>
    <lineage>
        <taxon>Bacteria</taxon>
        <taxon>Bacillati</taxon>
        <taxon>Actinomycetota</taxon>
        <taxon>Actinomycetes</taxon>
        <taxon>Kitasatosporales</taxon>
        <taxon>Streptomycetaceae</taxon>
        <taxon>Streptomyces</taxon>
    </lineage>
</organism>
<dbReference type="PANTHER" id="PTHR42899">
    <property type="entry name" value="SPERMATOGENESIS-ASSOCIATED PROTEIN 20"/>
    <property type="match status" value="1"/>
</dbReference>
<dbReference type="EMBL" id="VJYK02000017">
    <property type="protein sequence ID" value="MQS00889.1"/>
    <property type="molecule type" value="Genomic_DNA"/>
</dbReference>
<dbReference type="Proteomes" id="UP000320857">
    <property type="component" value="Unassembled WGS sequence"/>
</dbReference>
<dbReference type="InterPro" id="IPR004879">
    <property type="entry name" value="Ssp411-like_TRX"/>
</dbReference>
<dbReference type="InterPro" id="IPR024705">
    <property type="entry name" value="Ssp411"/>
</dbReference>
<dbReference type="AlphaFoldDB" id="A0A5P0YQS3"/>
<dbReference type="Gene3D" id="3.40.30.10">
    <property type="entry name" value="Glutaredoxin"/>
    <property type="match status" value="1"/>
</dbReference>
<evidence type="ECO:0000259" key="1">
    <source>
        <dbReference type="Pfam" id="PF03190"/>
    </source>
</evidence>
<keyword evidence="3" id="KW-1185">Reference proteome</keyword>
<protein>
    <submittedName>
        <fullName evidence="2">DUF255 domain-containing protein</fullName>
    </submittedName>
</protein>
<evidence type="ECO:0000313" key="3">
    <source>
        <dbReference type="Proteomes" id="UP000320857"/>
    </source>
</evidence>
<accession>A0A5P0YQS3</accession>
<feature type="domain" description="Spermatogenesis-associated protein 20-like TRX" evidence="1">
    <location>
        <begin position="1"/>
        <end position="52"/>
    </location>
</feature>
<dbReference type="SUPFAM" id="SSF52833">
    <property type="entry name" value="Thioredoxin-like"/>
    <property type="match status" value="1"/>
</dbReference>
<name>A0A5P0YQS3_9ACTN</name>
<gene>
    <name evidence="2" type="ORF">FNX44_003150</name>
</gene>
<dbReference type="Pfam" id="PF03190">
    <property type="entry name" value="Thioredox_DsbH"/>
    <property type="match status" value="1"/>
</dbReference>